<protein>
    <submittedName>
        <fullName evidence="1">Uncharacterized protein</fullName>
    </submittedName>
</protein>
<name>A0A0E9PHQ3_ANGAN</name>
<dbReference type="EMBL" id="GBXM01104790">
    <property type="protein sequence ID" value="JAH03787.1"/>
    <property type="molecule type" value="Transcribed_RNA"/>
</dbReference>
<proteinExistence type="predicted"/>
<sequence>MSKGKQTKKVYVRHPTGSPVCHSTYCLG</sequence>
<reference evidence="1" key="2">
    <citation type="journal article" date="2015" name="Fish Shellfish Immunol.">
        <title>Early steps in the European eel (Anguilla anguilla)-Vibrio vulnificus interaction in the gills: Role of the RtxA13 toxin.</title>
        <authorList>
            <person name="Callol A."/>
            <person name="Pajuelo D."/>
            <person name="Ebbesson L."/>
            <person name="Teles M."/>
            <person name="MacKenzie S."/>
            <person name="Amaro C."/>
        </authorList>
    </citation>
    <scope>NUCLEOTIDE SEQUENCE</scope>
</reference>
<organism evidence="1">
    <name type="scientific">Anguilla anguilla</name>
    <name type="common">European freshwater eel</name>
    <name type="synonym">Muraena anguilla</name>
    <dbReference type="NCBI Taxonomy" id="7936"/>
    <lineage>
        <taxon>Eukaryota</taxon>
        <taxon>Metazoa</taxon>
        <taxon>Chordata</taxon>
        <taxon>Craniata</taxon>
        <taxon>Vertebrata</taxon>
        <taxon>Euteleostomi</taxon>
        <taxon>Actinopterygii</taxon>
        <taxon>Neopterygii</taxon>
        <taxon>Teleostei</taxon>
        <taxon>Anguilliformes</taxon>
        <taxon>Anguillidae</taxon>
        <taxon>Anguilla</taxon>
    </lineage>
</organism>
<accession>A0A0E9PHQ3</accession>
<dbReference type="AlphaFoldDB" id="A0A0E9PHQ3"/>
<reference evidence="1" key="1">
    <citation type="submission" date="2014-11" db="EMBL/GenBank/DDBJ databases">
        <authorList>
            <person name="Amaro Gonzalez C."/>
        </authorList>
    </citation>
    <scope>NUCLEOTIDE SEQUENCE</scope>
</reference>
<evidence type="ECO:0000313" key="1">
    <source>
        <dbReference type="EMBL" id="JAH03787.1"/>
    </source>
</evidence>